<dbReference type="STRING" id="1392877.SAMN05216221_1035"/>
<dbReference type="AlphaFoldDB" id="A0A1H1PB99"/>
<keyword evidence="3" id="KW-1185">Reference proteome</keyword>
<reference evidence="3" key="1">
    <citation type="submission" date="2016-10" db="EMBL/GenBank/DDBJ databases">
        <authorList>
            <person name="Varghese N."/>
            <person name="Submissions S."/>
        </authorList>
    </citation>
    <scope>NUCLEOTIDE SEQUENCE [LARGE SCALE GENOMIC DNA]</scope>
    <source>
        <strain evidence="3">KCTC 32247</strain>
    </source>
</reference>
<dbReference type="EMBL" id="LT629751">
    <property type="protein sequence ID" value="SDS08492.1"/>
    <property type="molecule type" value="Genomic_DNA"/>
</dbReference>
<proteinExistence type="predicted"/>
<dbReference type="Gene3D" id="2.50.20.10">
    <property type="entry name" value="Lipoprotein localisation LolA/LolB/LppX"/>
    <property type="match status" value="1"/>
</dbReference>
<dbReference type="OrthoDB" id="6751304at2"/>
<evidence type="ECO:0000313" key="2">
    <source>
        <dbReference type="EMBL" id="SDS08492.1"/>
    </source>
</evidence>
<protein>
    <recommendedName>
        <fullName evidence="4">Sigma E regulatory protein, MucB/RseB</fullName>
    </recommendedName>
</protein>
<dbReference type="CDD" id="cd16329">
    <property type="entry name" value="LolA_like"/>
    <property type="match status" value="1"/>
</dbReference>
<dbReference type="RefSeq" id="WP_090347923.1">
    <property type="nucleotide sequence ID" value="NZ_LT629751.1"/>
</dbReference>
<feature type="chain" id="PRO_5009256351" description="Sigma E regulatory protein, MucB/RseB" evidence="1">
    <location>
        <begin position="25"/>
        <end position="456"/>
    </location>
</feature>
<name>A0A1H1PB99_9PSED</name>
<dbReference type="Pfam" id="PF07044">
    <property type="entry name" value="DUF1329"/>
    <property type="match status" value="1"/>
</dbReference>
<evidence type="ECO:0008006" key="4">
    <source>
        <dbReference type="Google" id="ProtNLM"/>
    </source>
</evidence>
<organism evidence="2 3">
    <name type="scientific">Pseudomonas oryzae</name>
    <dbReference type="NCBI Taxonomy" id="1392877"/>
    <lineage>
        <taxon>Bacteria</taxon>
        <taxon>Pseudomonadati</taxon>
        <taxon>Pseudomonadota</taxon>
        <taxon>Gammaproteobacteria</taxon>
        <taxon>Pseudomonadales</taxon>
        <taxon>Pseudomonadaceae</taxon>
        <taxon>Pseudomonas</taxon>
    </lineage>
</organism>
<evidence type="ECO:0000313" key="3">
    <source>
        <dbReference type="Proteomes" id="UP000243359"/>
    </source>
</evidence>
<sequence>MHIPFRRTLPLAALLMLVAQGGLAKVSGEEAQKLGKEMTCFGAEQAGNADGSIPAFAGKWLGTPPGIRFAGVGARHPDPYAGEQPLFTITAQNMAQYAAHLSDGQQALLRKYPQTFAIPVYPSHRDFRLDDLRCEITRKNAHVAELEDGNMGVKALKGGTPFPIPQNGDELLRNMLLPAYVLEEDAVYDQAVVYPDGKAAWGQMRYEILDKTGGPEDLGQPTTGVFAYSRATVLKPERQKGEASMTYTYFNELTNPQTSWQYNPGARRVRQSPGFGFDMPLGVGGFRTIDDDRLFNGSPERYDWKLVGKRELYIPYNGYRLEGADVKYAELLKAGSIDPRFMRYEPHRVWVLEATLKEGYRHRYAKRVLYIEEDSWQAVMADNYDARGQLWRTNFMNTFYAYDARVFHAGVTVYHDLMSGAYLADRLTNEIAAPRLNGDRLKPFMYTTDMLRQAGR</sequence>
<feature type="signal peptide" evidence="1">
    <location>
        <begin position="1"/>
        <end position="24"/>
    </location>
</feature>
<keyword evidence="1" id="KW-0732">Signal</keyword>
<dbReference type="InterPro" id="IPR010752">
    <property type="entry name" value="DUF1329"/>
</dbReference>
<evidence type="ECO:0000256" key="1">
    <source>
        <dbReference type="SAM" id="SignalP"/>
    </source>
</evidence>
<accession>A0A1H1PB99</accession>
<dbReference type="Proteomes" id="UP000243359">
    <property type="component" value="Chromosome I"/>
</dbReference>
<gene>
    <name evidence="2" type="ORF">SAMN05216221_1035</name>
</gene>